<evidence type="ECO:0000313" key="2">
    <source>
        <dbReference type="EMBL" id="PMD54609.1"/>
    </source>
</evidence>
<dbReference type="PANTHER" id="PTHR33594:SF1">
    <property type="entry name" value="HD_PDEASE DOMAIN-CONTAINING PROTEIN"/>
    <property type="match status" value="1"/>
</dbReference>
<dbReference type="RefSeq" id="XP_024731513.1">
    <property type="nucleotide sequence ID" value="XM_024881228.1"/>
</dbReference>
<keyword evidence="3" id="KW-1185">Reference proteome</keyword>
<dbReference type="InterPro" id="IPR003607">
    <property type="entry name" value="HD/PDEase_dom"/>
</dbReference>
<dbReference type="Proteomes" id="UP000235371">
    <property type="component" value="Unassembled WGS sequence"/>
</dbReference>
<feature type="domain" description="HD/PDEase" evidence="1">
    <location>
        <begin position="23"/>
        <end position="161"/>
    </location>
</feature>
<dbReference type="Pfam" id="PF01966">
    <property type="entry name" value="HD"/>
    <property type="match status" value="1"/>
</dbReference>
<accession>A0A2J6SV17</accession>
<dbReference type="OrthoDB" id="16547at2759"/>
<name>A0A2J6SV17_9HELO</name>
<evidence type="ECO:0000313" key="3">
    <source>
        <dbReference type="Proteomes" id="UP000235371"/>
    </source>
</evidence>
<dbReference type="PANTHER" id="PTHR33594">
    <property type="entry name" value="SUPERFAMILY HYDROLASE, PUTATIVE (AFU_ORTHOLOGUE AFUA_1G03035)-RELATED"/>
    <property type="match status" value="1"/>
</dbReference>
<dbReference type="SUPFAM" id="SSF109604">
    <property type="entry name" value="HD-domain/PDEase-like"/>
    <property type="match status" value="1"/>
</dbReference>
<dbReference type="STRING" id="1095630.A0A2J6SV17"/>
<dbReference type="CDD" id="cd00077">
    <property type="entry name" value="HDc"/>
    <property type="match status" value="1"/>
</dbReference>
<dbReference type="GeneID" id="36589305"/>
<gene>
    <name evidence="2" type="ORF">K444DRAFT_617960</name>
</gene>
<evidence type="ECO:0000259" key="1">
    <source>
        <dbReference type="SMART" id="SM00471"/>
    </source>
</evidence>
<dbReference type="InterPro" id="IPR006674">
    <property type="entry name" value="HD_domain"/>
</dbReference>
<reference evidence="2 3" key="1">
    <citation type="submission" date="2016-04" db="EMBL/GenBank/DDBJ databases">
        <title>A degradative enzymes factory behind the ericoid mycorrhizal symbiosis.</title>
        <authorList>
            <consortium name="DOE Joint Genome Institute"/>
            <person name="Martino E."/>
            <person name="Morin E."/>
            <person name="Grelet G."/>
            <person name="Kuo A."/>
            <person name="Kohler A."/>
            <person name="Daghino S."/>
            <person name="Barry K."/>
            <person name="Choi C."/>
            <person name="Cichocki N."/>
            <person name="Clum A."/>
            <person name="Copeland A."/>
            <person name="Hainaut M."/>
            <person name="Haridas S."/>
            <person name="Labutti K."/>
            <person name="Lindquist E."/>
            <person name="Lipzen A."/>
            <person name="Khouja H.-R."/>
            <person name="Murat C."/>
            <person name="Ohm R."/>
            <person name="Olson A."/>
            <person name="Spatafora J."/>
            <person name="Veneault-Fourrey C."/>
            <person name="Henrissat B."/>
            <person name="Grigoriev I."/>
            <person name="Martin F."/>
            <person name="Perotto S."/>
        </authorList>
    </citation>
    <scope>NUCLEOTIDE SEQUENCE [LARGE SCALE GENOMIC DNA]</scope>
    <source>
        <strain evidence="2 3">E</strain>
    </source>
</reference>
<dbReference type="InParanoid" id="A0A2J6SV17"/>
<dbReference type="EMBL" id="KZ613859">
    <property type="protein sequence ID" value="PMD54609.1"/>
    <property type="molecule type" value="Genomic_DNA"/>
</dbReference>
<proteinExistence type="predicted"/>
<organism evidence="2 3">
    <name type="scientific">Hyaloscypha bicolor E</name>
    <dbReference type="NCBI Taxonomy" id="1095630"/>
    <lineage>
        <taxon>Eukaryota</taxon>
        <taxon>Fungi</taxon>
        <taxon>Dikarya</taxon>
        <taxon>Ascomycota</taxon>
        <taxon>Pezizomycotina</taxon>
        <taxon>Leotiomycetes</taxon>
        <taxon>Helotiales</taxon>
        <taxon>Hyaloscyphaceae</taxon>
        <taxon>Hyaloscypha</taxon>
        <taxon>Hyaloscypha bicolor</taxon>
    </lineage>
</organism>
<dbReference type="AlphaFoldDB" id="A0A2J6SV17"/>
<protein>
    <submittedName>
        <fullName evidence="2">HD domain-containing protein</fullName>
    </submittedName>
</protein>
<dbReference type="Gene3D" id="1.10.3210.50">
    <property type="match status" value="1"/>
</dbReference>
<sequence length="233" mass="25747">MAEPKNLIAKVSKYVEEYMSHYDGSHDFCHIKRVLGLSHQIYDELTSPSNKPSSSDSSASAQPLDPLIITLSALLHDVGDKKYLRDDEDHETLAHNVLMKCGASPALAQKVQVICLGVSYSSEIKDIQYVQGLIARCPELAVVQDADRLDALGAVGVGRVFTFGGAKAERNMEESMAVLEKKLLKLQGMMKTGPGKRMAMEKTEKLRIFRAWWDEECRAEQFGASVLDAATDE</sequence>
<dbReference type="SMART" id="SM00471">
    <property type="entry name" value="HDc"/>
    <property type="match status" value="1"/>
</dbReference>